<dbReference type="SUPFAM" id="SSF53756">
    <property type="entry name" value="UDP-Glycosyltransferase/glycogen phosphorylase"/>
    <property type="match status" value="1"/>
</dbReference>
<dbReference type="Gene3D" id="3.40.50.2000">
    <property type="entry name" value="Glycogen Phosphorylase B"/>
    <property type="match status" value="2"/>
</dbReference>
<dbReference type="EMBL" id="JAGSXH010000057">
    <property type="protein sequence ID" value="MBS2964695.1"/>
    <property type="molecule type" value="Genomic_DNA"/>
</dbReference>
<protein>
    <submittedName>
        <fullName evidence="4">Glycosyltransferase</fullName>
        <ecNumber evidence="4">2.4.-.-</ecNumber>
    </submittedName>
</protein>
<gene>
    <name evidence="4" type="ORF">KGA66_16680</name>
</gene>
<dbReference type="InterPro" id="IPR050194">
    <property type="entry name" value="Glycosyltransferase_grp1"/>
</dbReference>
<dbReference type="GO" id="GO:0016757">
    <property type="term" value="F:glycosyltransferase activity"/>
    <property type="evidence" value="ECO:0007669"/>
    <property type="project" value="UniProtKB-KW"/>
</dbReference>
<keyword evidence="2 4" id="KW-0808">Transferase</keyword>
<feature type="domain" description="Glycosyltransferase subfamily 4-like N-terminal" evidence="3">
    <location>
        <begin position="14"/>
        <end position="170"/>
    </location>
</feature>
<comment type="caution">
    <text evidence="4">The sequence shown here is derived from an EMBL/GenBank/DDBJ whole genome shotgun (WGS) entry which is preliminary data.</text>
</comment>
<dbReference type="PANTHER" id="PTHR45947:SF3">
    <property type="entry name" value="SULFOQUINOVOSYL TRANSFERASE SQD2"/>
    <property type="match status" value="1"/>
</dbReference>
<evidence type="ECO:0000313" key="4">
    <source>
        <dbReference type="EMBL" id="MBS2964695.1"/>
    </source>
</evidence>
<sequence>MTMRIALVLGTSVGGIGAHVRDLAAGLVERGDTVTVLGPAQTEESFGFVKAGARFCPVPIAAALNPLRDAAAVRTLRAALVRAEADVVHAHGVRAGALTALALGRGRPGRIPSVVTLHNAMLAVGVKARLLRRLEQLAVRRANVVFGASADLVERARELGARDARLGPVPAPQLPEPTRGRAAVRAELGVGGPDRADRVLVLAVGRLAPQKDYATLLQAVRIWQDAWELTQSPQSVPRLVVAGDGPLREQLQADVGRWGLDAQFLGHRTDVADLLAAADILVLSSAWEARALVVQEAMRAGVPVVATAVGGTPELVGDAAILVPPRDPHEIAIAVQRLAQYPDDRARLAGLGRERARAWPDAEQCVSILRALYSALSTASSVTP</sequence>
<dbReference type="PANTHER" id="PTHR45947">
    <property type="entry name" value="SULFOQUINOVOSYL TRANSFERASE SQD2"/>
    <property type="match status" value="1"/>
</dbReference>
<organism evidence="4 5">
    <name type="scientific">Actinocrinis puniceicyclus</name>
    <dbReference type="NCBI Taxonomy" id="977794"/>
    <lineage>
        <taxon>Bacteria</taxon>
        <taxon>Bacillati</taxon>
        <taxon>Actinomycetota</taxon>
        <taxon>Actinomycetes</taxon>
        <taxon>Catenulisporales</taxon>
        <taxon>Actinospicaceae</taxon>
        <taxon>Actinocrinis</taxon>
    </lineage>
</organism>
<dbReference type="Pfam" id="PF13579">
    <property type="entry name" value="Glyco_trans_4_4"/>
    <property type="match status" value="1"/>
</dbReference>
<evidence type="ECO:0000256" key="1">
    <source>
        <dbReference type="ARBA" id="ARBA00022676"/>
    </source>
</evidence>
<proteinExistence type="predicted"/>
<name>A0A8J7WSA0_9ACTN</name>
<dbReference type="AlphaFoldDB" id="A0A8J7WSA0"/>
<evidence type="ECO:0000313" key="5">
    <source>
        <dbReference type="Proteomes" id="UP000677913"/>
    </source>
</evidence>
<keyword evidence="5" id="KW-1185">Reference proteome</keyword>
<dbReference type="EC" id="2.4.-.-" evidence="4"/>
<dbReference type="Proteomes" id="UP000677913">
    <property type="component" value="Unassembled WGS sequence"/>
</dbReference>
<evidence type="ECO:0000256" key="2">
    <source>
        <dbReference type="ARBA" id="ARBA00022679"/>
    </source>
</evidence>
<accession>A0A8J7WSA0</accession>
<evidence type="ECO:0000259" key="3">
    <source>
        <dbReference type="Pfam" id="PF13579"/>
    </source>
</evidence>
<dbReference type="Pfam" id="PF13692">
    <property type="entry name" value="Glyco_trans_1_4"/>
    <property type="match status" value="1"/>
</dbReference>
<dbReference type="GO" id="GO:1901137">
    <property type="term" value="P:carbohydrate derivative biosynthetic process"/>
    <property type="evidence" value="ECO:0007669"/>
    <property type="project" value="UniProtKB-ARBA"/>
</dbReference>
<keyword evidence="1 4" id="KW-0328">Glycosyltransferase</keyword>
<reference evidence="4" key="1">
    <citation type="submission" date="2021-04" db="EMBL/GenBank/DDBJ databases">
        <title>Genome based classification of Actinospica acidithermotolerans sp. nov., an actinobacterium isolated from an Indonesian hot spring.</title>
        <authorList>
            <person name="Kusuma A.B."/>
            <person name="Putra K.E."/>
            <person name="Nafisah S."/>
            <person name="Loh J."/>
            <person name="Nouioui I."/>
            <person name="Goodfellow M."/>
        </authorList>
    </citation>
    <scope>NUCLEOTIDE SEQUENCE</scope>
    <source>
        <strain evidence="4">DSM 45618</strain>
    </source>
</reference>
<dbReference type="InterPro" id="IPR028098">
    <property type="entry name" value="Glyco_trans_4-like_N"/>
</dbReference>
<dbReference type="RefSeq" id="WP_211469054.1">
    <property type="nucleotide sequence ID" value="NZ_JAGSXH010000057.1"/>
</dbReference>